<dbReference type="Proteomes" id="UP000223891">
    <property type="component" value="Segment"/>
</dbReference>
<evidence type="ECO:0000313" key="1">
    <source>
        <dbReference type="EMBL" id="AMM43977.1"/>
    </source>
</evidence>
<keyword evidence="2" id="KW-1185">Reference proteome</keyword>
<proteinExistence type="predicted"/>
<accession>A0A1L2CVG0</accession>
<name>A0A1L2CVG0_9CAUD</name>
<evidence type="ECO:0000313" key="2">
    <source>
        <dbReference type="Proteomes" id="UP000223891"/>
    </source>
</evidence>
<protein>
    <submittedName>
        <fullName evidence="1">Uncharacterized protein</fullName>
    </submittedName>
</protein>
<sequence>MNPRPNTMAKPMSDEQKLRLLEMIKPNSNVVFVDFKRK</sequence>
<reference evidence="2" key="1">
    <citation type="submission" date="2016-01" db="EMBL/GenBank/DDBJ databases">
        <title>Isolation and Characterization of Enterobacteria phage CBB.</title>
        <authorList>
            <person name="Buttimer C.T.H."/>
            <person name="Hendrix H."/>
            <person name="Alexandre H."/>
            <person name="O'Mahony J."/>
            <person name="Lavigne R."/>
            <person name="Coffey A."/>
        </authorList>
    </citation>
    <scope>NUCLEOTIDE SEQUENCE [LARGE SCALE GENOMIC DNA]</scope>
</reference>
<organism evidence="1 2">
    <name type="scientific">Pectobacterium phage vB_PcaM_CBB</name>
    <dbReference type="NCBI Taxonomy" id="2772511"/>
    <lineage>
        <taxon>Viruses</taxon>
        <taxon>Duplodnaviria</taxon>
        <taxon>Heunggongvirae</taxon>
        <taxon>Uroviricota</taxon>
        <taxon>Caudoviricetes</taxon>
        <taxon>Mimasvirus</taxon>
        <taxon>Mimasvirus CBB</taxon>
    </lineage>
</organism>
<dbReference type="EMBL" id="KU574722">
    <property type="protein sequence ID" value="AMM43977.1"/>
    <property type="molecule type" value="Genomic_DNA"/>
</dbReference>
<gene>
    <name evidence="1" type="ORF">CBB_414</name>
</gene>